<feature type="binding site" evidence="6">
    <location>
        <position position="133"/>
    </location>
    <ligand>
        <name>Fe cation</name>
        <dbReference type="ChEBI" id="CHEBI:24875"/>
    </ligand>
</feature>
<dbReference type="PIRSF" id="PIRSF004749">
    <property type="entry name" value="Pep_def"/>
    <property type="match status" value="1"/>
</dbReference>
<feature type="active site" evidence="6">
    <location>
        <position position="134"/>
    </location>
</feature>
<keyword evidence="2 6" id="KW-0479">Metal-binding</keyword>
<evidence type="ECO:0000313" key="8">
    <source>
        <dbReference type="Proteomes" id="UP000295531"/>
    </source>
</evidence>
<protein>
    <recommendedName>
        <fullName evidence="6">Peptide deformylase</fullName>
        <shortName evidence="6">PDF</shortName>
        <ecNumber evidence="6">3.5.1.88</ecNumber>
    </recommendedName>
    <alternativeName>
        <fullName evidence="6">Polypeptide deformylase</fullName>
    </alternativeName>
</protein>
<evidence type="ECO:0000313" key="7">
    <source>
        <dbReference type="EMBL" id="TDP27566.1"/>
    </source>
</evidence>
<keyword evidence="5 6" id="KW-0408">Iron</keyword>
<dbReference type="EC" id="3.5.1.88" evidence="6"/>
<dbReference type="PANTHER" id="PTHR10458">
    <property type="entry name" value="PEPTIDE DEFORMYLASE"/>
    <property type="match status" value="1"/>
</dbReference>
<dbReference type="HAMAP" id="MF_00163">
    <property type="entry name" value="Pep_deformylase"/>
    <property type="match status" value="1"/>
</dbReference>
<dbReference type="InterPro" id="IPR036821">
    <property type="entry name" value="Peptide_deformylase_sf"/>
</dbReference>
<name>A0A4V3CMB1_9GAMM</name>
<dbReference type="EMBL" id="SNXI01000028">
    <property type="protein sequence ID" value="TDP27566.1"/>
    <property type="molecule type" value="Genomic_DNA"/>
</dbReference>
<keyword evidence="3 6" id="KW-0378">Hydrolase</keyword>
<comment type="similarity">
    <text evidence="1 6">Belongs to the polypeptide deformylase family.</text>
</comment>
<comment type="catalytic activity">
    <reaction evidence="6">
        <text>N-terminal N-formyl-L-methionyl-[peptide] + H2O = N-terminal L-methionyl-[peptide] + formate</text>
        <dbReference type="Rhea" id="RHEA:24420"/>
        <dbReference type="Rhea" id="RHEA-COMP:10639"/>
        <dbReference type="Rhea" id="RHEA-COMP:10640"/>
        <dbReference type="ChEBI" id="CHEBI:15377"/>
        <dbReference type="ChEBI" id="CHEBI:15740"/>
        <dbReference type="ChEBI" id="CHEBI:49298"/>
        <dbReference type="ChEBI" id="CHEBI:64731"/>
        <dbReference type="EC" id="3.5.1.88"/>
    </reaction>
</comment>
<proteinExistence type="inferred from homology"/>
<dbReference type="AlphaFoldDB" id="A0A4V3CMB1"/>
<comment type="cofactor">
    <cofactor evidence="6">
        <name>Fe(2+)</name>
        <dbReference type="ChEBI" id="CHEBI:29033"/>
    </cofactor>
    <text evidence="6">Binds 1 Fe(2+) ion.</text>
</comment>
<dbReference type="PANTHER" id="PTHR10458:SF22">
    <property type="entry name" value="PEPTIDE DEFORMYLASE"/>
    <property type="match status" value="1"/>
</dbReference>
<sequence length="174" mass="19711">MSQLTVLKYPDERLRKVAEPVATVDDALRATVDDMFETMYESQGVGLAATQVDVHKRLFVADCSEDQNEPLVFINPEITKAEGHFTNDEGCLSFPGVYAKVERAERITVEALDRNGEKFSLDAEGLLAICIQHELDHLNGKLFVDYLSPLKQNRIRKKLEKEQRIQQKMTADAE</sequence>
<dbReference type="OrthoDB" id="9804313at2"/>
<evidence type="ECO:0000256" key="3">
    <source>
        <dbReference type="ARBA" id="ARBA00022801"/>
    </source>
</evidence>
<evidence type="ECO:0000256" key="4">
    <source>
        <dbReference type="ARBA" id="ARBA00022917"/>
    </source>
</evidence>
<dbReference type="SUPFAM" id="SSF56420">
    <property type="entry name" value="Peptide deformylase"/>
    <property type="match status" value="1"/>
</dbReference>
<evidence type="ECO:0000256" key="5">
    <source>
        <dbReference type="ARBA" id="ARBA00023004"/>
    </source>
</evidence>
<dbReference type="Pfam" id="PF01327">
    <property type="entry name" value="Pep_deformylase"/>
    <property type="match status" value="1"/>
</dbReference>
<dbReference type="FunFam" id="3.90.45.10:FF:000001">
    <property type="entry name" value="Peptide deformylase"/>
    <property type="match status" value="1"/>
</dbReference>
<dbReference type="PRINTS" id="PR01576">
    <property type="entry name" value="PDEFORMYLASE"/>
</dbReference>
<dbReference type="GO" id="GO:0046872">
    <property type="term" value="F:metal ion binding"/>
    <property type="evidence" value="ECO:0007669"/>
    <property type="project" value="UniProtKB-KW"/>
</dbReference>
<comment type="function">
    <text evidence="6">Removes the formyl group from the N-terminal Met of newly synthesized proteins. Requires at least a dipeptide for an efficient rate of reaction. N-terminal L-methionine is a prerequisite for activity but the enzyme has broad specificity at other positions.</text>
</comment>
<dbReference type="GO" id="GO:0006412">
    <property type="term" value="P:translation"/>
    <property type="evidence" value="ECO:0007669"/>
    <property type="project" value="UniProtKB-UniRule"/>
</dbReference>
<dbReference type="CDD" id="cd00487">
    <property type="entry name" value="Pep_deformylase"/>
    <property type="match status" value="1"/>
</dbReference>
<dbReference type="Gene3D" id="3.90.45.10">
    <property type="entry name" value="Peptide deformylase"/>
    <property type="match status" value="1"/>
</dbReference>
<keyword evidence="4 6" id="KW-0648">Protein biosynthesis</keyword>
<evidence type="ECO:0000256" key="2">
    <source>
        <dbReference type="ARBA" id="ARBA00022723"/>
    </source>
</evidence>
<comment type="caution">
    <text evidence="7">The sequence shown here is derived from an EMBL/GenBank/DDBJ whole genome shotgun (WGS) entry which is preliminary data.</text>
</comment>
<dbReference type="Proteomes" id="UP000295531">
    <property type="component" value="Unassembled WGS sequence"/>
</dbReference>
<accession>A0A4V3CMB1</accession>
<keyword evidence="8" id="KW-1185">Reference proteome</keyword>
<gene>
    <name evidence="6" type="primary">def</name>
    <name evidence="7" type="ORF">DEU29_1289</name>
</gene>
<evidence type="ECO:0000256" key="6">
    <source>
        <dbReference type="HAMAP-Rule" id="MF_00163"/>
    </source>
</evidence>
<dbReference type="NCBIfam" id="TIGR00079">
    <property type="entry name" value="pept_deformyl"/>
    <property type="match status" value="1"/>
</dbReference>
<feature type="binding site" evidence="6">
    <location>
        <position position="91"/>
    </location>
    <ligand>
        <name>Fe cation</name>
        <dbReference type="ChEBI" id="CHEBI:24875"/>
    </ligand>
</feature>
<dbReference type="NCBIfam" id="NF001159">
    <property type="entry name" value="PRK00150.1-3"/>
    <property type="match status" value="1"/>
</dbReference>
<organism evidence="7 8">
    <name type="scientific">Idiomarina aquatica</name>
    <dbReference type="NCBI Taxonomy" id="1327752"/>
    <lineage>
        <taxon>Bacteria</taxon>
        <taxon>Pseudomonadati</taxon>
        <taxon>Pseudomonadota</taxon>
        <taxon>Gammaproteobacteria</taxon>
        <taxon>Alteromonadales</taxon>
        <taxon>Idiomarinaceae</taxon>
        <taxon>Idiomarina</taxon>
    </lineage>
</organism>
<evidence type="ECO:0000256" key="1">
    <source>
        <dbReference type="ARBA" id="ARBA00010759"/>
    </source>
</evidence>
<dbReference type="RefSeq" id="WP_133540768.1">
    <property type="nucleotide sequence ID" value="NZ_SNXI01000028.1"/>
</dbReference>
<dbReference type="InterPro" id="IPR023635">
    <property type="entry name" value="Peptide_deformylase"/>
</dbReference>
<dbReference type="GO" id="GO:0042586">
    <property type="term" value="F:peptide deformylase activity"/>
    <property type="evidence" value="ECO:0007669"/>
    <property type="project" value="UniProtKB-UniRule"/>
</dbReference>
<feature type="binding site" evidence="6">
    <location>
        <position position="137"/>
    </location>
    <ligand>
        <name>Fe cation</name>
        <dbReference type="ChEBI" id="CHEBI:24875"/>
    </ligand>
</feature>
<reference evidence="7 8" key="1">
    <citation type="submission" date="2019-03" db="EMBL/GenBank/DDBJ databases">
        <title>Freshwater and sediment microbial communities from various areas in North America, analyzing microbe dynamics in response to fracking.</title>
        <authorList>
            <person name="Lamendella R."/>
        </authorList>
    </citation>
    <scope>NUCLEOTIDE SEQUENCE [LARGE SCALE GENOMIC DNA]</scope>
    <source>
        <strain evidence="7 8">18_TX</strain>
    </source>
</reference>